<name>A0AA47MW52_MERPO</name>
<comment type="caution">
    <text evidence="2">The sequence shown here is derived from an EMBL/GenBank/DDBJ whole genome shotgun (WGS) entry which is preliminary data.</text>
</comment>
<dbReference type="Gene3D" id="1.10.340.70">
    <property type="match status" value="1"/>
</dbReference>
<sequence>MKHKPPPRSSIRGNSFATTVNHVERTAQPVNKATNIKPPARKICPCCTGGHTLDVCAQLEKMAHKEKIDFLKENGACFRCLCIGHISKNCQRKISCSKCGQRHPTVLHKDSVATAEPAERSIQVTVDDTLVSSGLTGTGEMDCKLPIVPIQVKAKKGNEIILTYAFLDQGSTAVFCTESLKQELNLSGKRANILLRTMGQEKVVKLEVEALENDSFIELPKAYTQLSMPVNKANIPTNKDLTRWPYLKHISLPQIEAGIELLIGTNVPRAMEPLEVIRSEHNGPYAIRTVLGWTVNGPLTGNGGEVNYCEQPVTVNCVSIVNLDELWQQQFKMDFPESAVEEQVGLSREDLRFMDMVTKSAKHVNGHYQVALPLKNSNISMPNNRKVVEQHQNHLKGRLQRDPVFYREYNTFINDLLGKGYAEKVPDAELERSDGRVWYIPHHGVHHPTKGKLRVVFDCGASYKGQSLNEQLLQGPDLTSSLIGVVTRFRREPVVIMADIEAMFHQVQVPPDDADLLYTFSELHPLLACANFALRKCAEDFGHEHKEETVDKLQHCFYVDDCLVAVATEEEALTLCHELMSLCARGGFCLTKWHSNKSEVLRTVPEPRRAKGVEQLDLDWEFVPIERVLSVEWCIKSDTFKFKVVWKDRPLNRRGILSTVSSIYDPLGMLSPLVLTAKRILRDLCRRGVGWDDPIPETVSKEWLKWVQGLHLLDNFELPRCLKPLEFGDVITAQLHHFCDASEEGYGTVTYLLLQNEHLQKHSALIMGKARVAPLKTDNPEVKKSAIVNAVQAGEDPTTHLSHHYSSWIRLKKAVAWWLKYKEWLWSCIRKRKRLTAHQSEESMQQQRMMEQEGCTFKSAAVLGAPTVEDIDKAELAIIQFCQKIKFFEGLSCLEKGQNVKKSSHLYKLCPRLEDGVLRVGGRLSKAALPLESKHPIILSKDLHISTLLLRNVHQEVGHSGRNHMLSKLREKYWMRGVSTAIRRVLSKCIESYSHRGGTFSGY</sequence>
<dbReference type="SUPFAM" id="SSF56672">
    <property type="entry name" value="DNA/RNA polymerases"/>
    <property type="match status" value="1"/>
</dbReference>
<keyword evidence="3" id="KW-1185">Reference proteome</keyword>
<proteinExistence type="predicted"/>
<reference evidence="2" key="1">
    <citation type="journal article" date="2023" name="Front. Mar. Sci.">
        <title>A new Merluccius polli reference genome to investigate the effects of global change in West African waters.</title>
        <authorList>
            <person name="Mateo J.L."/>
            <person name="Blanco-Fernandez C."/>
            <person name="Garcia-Vazquez E."/>
            <person name="Machado-Schiaffino G."/>
        </authorList>
    </citation>
    <scope>NUCLEOTIDE SEQUENCE</scope>
    <source>
        <strain evidence="2">C29</strain>
        <tissue evidence="2">Fin</tissue>
    </source>
</reference>
<dbReference type="Pfam" id="PF05380">
    <property type="entry name" value="Peptidase_A17"/>
    <property type="match status" value="1"/>
</dbReference>
<dbReference type="Pfam" id="PF17921">
    <property type="entry name" value="Integrase_H2C2"/>
    <property type="match status" value="1"/>
</dbReference>
<dbReference type="InterPro" id="IPR008042">
    <property type="entry name" value="Retrotrans_Pao"/>
</dbReference>
<gene>
    <name evidence="2" type="ORF">N1851_012498</name>
</gene>
<dbReference type="EMBL" id="JAOPHQ010002280">
    <property type="protein sequence ID" value="KAK0147808.1"/>
    <property type="molecule type" value="Genomic_DNA"/>
</dbReference>
<dbReference type="PANTHER" id="PTHR47331:SF1">
    <property type="entry name" value="GAG-LIKE PROTEIN"/>
    <property type="match status" value="1"/>
</dbReference>
<dbReference type="Proteomes" id="UP001174136">
    <property type="component" value="Unassembled WGS sequence"/>
</dbReference>
<dbReference type="InterPro" id="IPR043502">
    <property type="entry name" value="DNA/RNA_pol_sf"/>
</dbReference>
<organism evidence="2 3">
    <name type="scientific">Merluccius polli</name>
    <name type="common">Benguela hake</name>
    <name type="synonym">Merluccius cadenati</name>
    <dbReference type="NCBI Taxonomy" id="89951"/>
    <lineage>
        <taxon>Eukaryota</taxon>
        <taxon>Metazoa</taxon>
        <taxon>Chordata</taxon>
        <taxon>Craniata</taxon>
        <taxon>Vertebrata</taxon>
        <taxon>Euteleostomi</taxon>
        <taxon>Actinopterygii</taxon>
        <taxon>Neopterygii</taxon>
        <taxon>Teleostei</taxon>
        <taxon>Neoteleostei</taxon>
        <taxon>Acanthomorphata</taxon>
        <taxon>Zeiogadaria</taxon>
        <taxon>Gadariae</taxon>
        <taxon>Gadiformes</taxon>
        <taxon>Gadoidei</taxon>
        <taxon>Merlucciidae</taxon>
        <taxon>Merluccius</taxon>
    </lineage>
</organism>
<evidence type="ECO:0000259" key="1">
    <source>
        <dbReference type="Pfam" id="PF17921"/>
    </source>
</evidence>
<evidence type="ECO:0000313" key="3">
    <source>
        <dbReference type="Proteomes" id="UP001174136"/>
    </source>
</evidence>
<dbReference type="AlphaFoldDB" id="A0AA47MW52"/>
<protein>
    <recommendedName>
        <fullName evidence="1">Integrase zinc-binding domain-containing protein</fullName>
    </recommendedName>
</protein>
<accession>A0AA47MW52</accession>
<evidence type="ECO:0000313" key="2">
    <source>
        <dbReference type="EMBL" id="KAK0147808.1"/>
    </source>
</evidence>
<dbReference type="PANTHER" id="PTHR47331">
    <property type="entry name" value="PHD-TYPE DOMAIN-CONTAINING PROTEIN"/>
    <property type="match status" value="1"/>
</dbReference>
<feature type="domain" description="Integrase zinc-binding" evidence="1">
    <location>
        <begin position="948"/>
        <end position="990"/>
    </location>
</feature>
<dbReference type="InterPro" id="IPR041588">
    <property type="entry name" value="Integrase_H2C2"/>
</dbReference>